<keyword evidence="2" id="KW-1133">Transmembrane helix</keyword>
<proteinExistence type="predicted"/>
<dbReference type="GeneID" id="54466833"/>
<feature type="region of interest" description="Disordered" evidence="1">
    <location>
        <begin position="147"/>
        <end position="186"/>
    </location>
</feature>
<keyword evidence="2" id="KW-0812">Transmembrane</keyword>
<keyword evidence="2" id="KW-0472">Membrane</keyword>
<feature type="compositionally biased region" description="Polar residues" evidence="1">
    <location>
        <begin position="223"/>
        <end position="233"/>
    </location>
</feature>
<evidence type="ECO:0000313" key="5">
    <source>
        <dbReference type="RefSeq" id="XP_033572069.1"/>
    </source>
</evidence>
<keyword evidence="4" id="KW-1185">Reference proteome</keyword>
<accession>A0A6A6YAF8</accession>
<feature type="region of interest" description="Disordered" evidence="1">
    <location>
        <begin position="263"/>
        <end position="295"/>
    </location>
</feature>
<dbReference type="EMBL" id="MU003710">
    <property type="protein sequence ID" value="KAF2805105.1"/>
    <property type="molecule type" value="Genomic_DNA"/>
</dbReference>
<protein>
    <recommendedName>
        <fullName evidence="6">Mid2 domain-containing protein</fullName>
    </recommendedName>
</protein>
<name>A0A6A6YAF8_9PEZI</name>
<sequence>MAEPLTTTFDPPSQCTQDVWWVDDGGFELLGGTFSSCYPPNFTPTSVFYYSPGLYCPDGYSTACTSSGNAGDDTIVTCCPTSYTCQTAPVWEIESTLGCRSAVTGSQTHTVKSTSGTRVNTWGPGAAINAYSVQLRFQASDLGITTSAPTSAADSTTSSPTTISSSTTTSSTTSSSTATSGPSHGGLSTGAKAGISVGVVLGVALTAAIIFLALTIRKGGRNDPSNQRPSGGTNLPELVKQPALGYGSAAPVYGSTAPVYGNAAPPNPGMQGAGHLPRHELGQPHDQSWELPAHR</sequence>
<gene>
    <name evidence="3 5" type="ORF">BDZ99DRAFT_524823</name>
</gene>
<dbReference type="OrthoDB" id="4770059at2759"/>
<evidence type="ECO:0000313" key="3">
    <source>
        <dbReference type="EMBL" id="KAF2805105.1"/>
    </source>
</evidence>
<feature type="compositionally biased region" description="Low complexity" evidence="1">
    <location>
        <begin position="147"/>
        <end position="180"/>
    </location>
</feature>
<evidence type="ECO:0008006" key="6">
    <source>
        <dbReference type="Google" id="ProtNLM"/>
    </source>
</evidence>
<reference evidence="5" key="3">
    <citation type="submission" date="2025-04" db="UniProtKB">
        <authorList>
            <consortium name="RefSeq"/>
        </authorList>
    </citation>
    <scope>IDENTIFICATION</scope>
    <source>
        <strain evidence="5">CBS 304.34</strain>
    </source>
</reference>
<organism evidence="3">
    <name type="scientific">Mytilinidion resinicola</name>
    <dbReference type="NCBI Taxonomy" id="574789"/>
    <lineage>
        <taxon>Eukaryota</taxon>
        <taxon>Fungi</taxon>
        <taxon>Dikarya</taxon>
        <taxon>Ascomycota</taxon>
        <taxon>Pezizomycotina</taxon>
        <taxon>Dothideomycetes</taxon>
        <taxon>Pleosporomycetidae</taxon>
        <taxon>Mytilinidiales</taxon>
        <taxon>Mytilinidiaceae</taxon>
        <taxon>Mytilinidion</taxon>
    </lineage>
</organism>
<evidence type="ECO:0000256" key="2">
    <source>
        <dbReference type="SAM" id="Phobius"/>
    </source>
</evidence>
<dbReference type="AlphaFoldDB" id="A0A6A6YAF8"/>
<evidence type="ECO:0000256" key="1">
    <source>
        <dbReference type="SAM" id="MobiDB-lite"/>
    </source>
</evidence>
<dbReference type="Proteomes" id="UP000504636">
    <property type="component" value="Unplaced"/>
</dbReference>
<reference evidence="3 5" key="1">
    <citation type="journal article" date="2020" name="Stud. Mycol.">
        <title>101 Dothideomycetes genomes: a test case for predicting lifestyles and emergence of pathogens.</title>
        <authorList>
            <person name="Haridas S."/>
            <person name="Albert R."/>
            <person name="Binder M."/>
            <person name="Bloem J."/>
            <person name="Labutti K."/>
            <person name="Salamov A."/>
            <person name="Andreopoulos B."/>
            <person name="Baker S."/>
            <person name="Barry K."/>
            <person name="Bills G."/>
            <person name="Bluhm B."/>
            <person name="Cannon C."/>
            <person name="Castanera R."/>
            <person name="Culley D."/>
            <person name="Daum C."/>
            <person name="Ezra D."/>
            <person name="Gonzalez J."/>
            <person name="Henrissat B."/>
            <person name="Kuo A."/>
            <person name="Liang C."/>
            <person name="Lipzen A."/>
            <person name="Lutzoni F."/>
            <person name="Magnuson J."/>
            <person name="Mondo S."/>
            <person name="Nolan M."/>
            <person name="Ohm R."/>
            <person name="Pangilinan J."/>
            <person name="Park H.-J."/>
            <person name="Ramirez L."/>
            <person name="Alfaro M."/>
            <person name="Sun H."/>
            <person name="Tritt A."/>
            <person name="Yoshinaga Y."/>
            <person name="Zwiers L.-H."/>
            <person name="Turgeon B."/>
            <person name="Goodwin S."/>
            <person name="Spatafora J."/>
            <person name="Crous P."/>
            <person name="Grigoriev I."/>
        </authorList>
    </citation>
    <scope>NUCLEOTIDE SEQUENCE</scope>
    <source>
        <strain evidence="3 5">CBS 304.34</strain>
    </source>
</reference>
<evidence type="ECO:0000313" key="4">
    <source>
        <dbReference type="Proteomes" id="UP000504636"/>
    </source>
</evidence>
<feature type="region of interest" description="Disordered" evidence="1">
    <location>
        <begin position="219"/>
        <end position="238"/>
    </location>
</feature>
<reference evidence="5" key="2">
    <citation type="submission" date="2020-04" db="EMBL/GenBank/DDBJ databases">
        <authorList>
            <consortium name="NCBI Genome Project"/>
        </authorList>
    </citation>
    <scope>NUCLEOTIDE SEQUENCE</scope>
    <source>
        <strain evidence="5">CBS 304.34</strain>
    </source>
</reference>
<feature type="transmembrane region" description="Helical" evidence="2">
    <location>
        <begin position="193"/>
        <end position="216"/>
    </location>
</feature>
<dbReference type="RefSeq" id="XP_033572069.1">
    <property type="nucleotide sequence ID" value="XM_033725940.1"/>
</dbReference>